<feature type="region of interest" description="Disordered" evidence="2">
    <location>
        <begin position="1"/>
        <end position="25"/>
    </location>
</feature>
<dbReference type="GO" id="GO:0005975">
    <property type="term" value="P:carbohydrate metabolic process"/>
    <property type="evidence" value="ECO:0007669"/>
    <property type="project" value="InterPro"/>
</dbReference>
<feature type="compositionally biased region" description="Basic and acidic residues" evidence="2">
    <location>
        <begin position="827"/>
        <end position="844"/>
    </location>
</feature>
<feature type="region of interest" description="Disordered" evidence="2">
    <location>
        <begin position="801"/>
        <end position="844"/>
    </location>
</feature>
<dbReference type="PANTHER" id="PTHR48050">
    <property type="entry name" value="STEROL 3-BETA-GLUCOSYLTRANSFERASE"/>
    <property type="match status" value="1"/>
</dbReference>
<evidence type="ECO:0000256" key="2">
    <source>
        <dbReference type="SAM" id="MobiDB-lite"/>
    </source>
</evidence>
<dbReference type="InterPro" id="IPR010610">
    <property type="entry name" value="EryCIII-like_C"/>
</dbReference>
<gene>
    <name evidence="5" type="ORF">BDP27DRAFT_1333559</name>
</gene>
<protein>
    <submittedName>
        <fullName evidence="5">Glycosyltransferase family 1 protein</fullName>
    </submittedName>
</protein>
<feature type="domain" description="Glycosyltransferase family 28 N-terminal" evidence="3">
    <location>
        <begin position="102"/>
        <end position="241"/>
    </location>
</feature>
<dbReference type="PANTHER" id="PTHR48050:SF13">
    <property type="entry name" value="STEROL 3-BETA-GLUCOSYLTRANSFERASE UGT80A2"/>
    <property type="match status" value="1"/>
</dbReference>
<dbReference type="SUPFAM" id="SSF53756">
    <property type="entry name" value="UDP-Glycosyltransferase/glycogen phosphorylase"/>
    <property type="match status" value="1"/>
</dbReference>
<dbReference type="FunFam" id="3.40.50.2000:FF:000009">
    <property type="entry name" value="Sterol 3-beta-glucosyltransferase UGT80A2"/>
    <property type="match status" value="1"/>
</dbReference>
<feature type="domain" description="Erythromycin biosynthesis protein CIII-like C-terminal" evidence="4">
    <location>
        <begin position="406"/>
        <end position="509"/>
    </location>
</feature>
<dbReference type="GO" id="GO:0016906">
    <property type="term" value="F:sterol 3-beta-glucosyltransferase activity"/>
    <property type="evidence" value="ECO:0007669"/>
    <property type="project" value="UniProtKB-ARBA"/>
</dbReference>
<evidence type="ECO:0000313" key="6">
    <source>
        <dbReference type="Proteomes" id="UP000772434"/>
    </source>
</evidence>
<dbReference type="Pfam" id="PF03033">
    <property type="entry name" value="Glyco_transf_28"/>
    <property type="match status" value="1"/>
</dbReference>
<dbReference type="EMBL" id="JADNRY010000123">
    <property type="protein sequence ID" value="KAF9064451.1"/>
    <property type="molecule type" value="Genomic_DNA"/>
</dbReference>
<organism evidence="5 6">
    <name type="scientific">Rhodocollybia butyracea</name>
    <dbReference type="NCBI Taxonomy" id="206335"/>
    <lineage>
        <taxon>Eukaryota</taxon>
        <taxon>Fungi</taxon>
        <taxon>Dikarya</taxon>
        <taxon>Basidiomycota</taxon>
        <taxon>Agaricomycotina</taxon>
        <taxon>Agaricomycetes</taxon>
        <taxon>Agaricomycetidae</taxon>
        <taxon>Agaricales</taxon>
        <taxon>Marasmiineae</taxon>
        <taxon>Omphalotaceae</taxon>
        <taxon>Rhodocollybia</taxon>
    </lineage>
</organism>
<proteinExistence type="predicted"/>
<keyword evidence="1" id="KW-0808">Transferase</keyword>
<evidence type="ECO:0000313" key="5">
    <source>
        <dbReference type="EMBL" id="KAF9064451.1"/>
    </source>
</evidence>
<dbReference type="Pfam" id="PF06722">
    <property type="entry name" value="EryCIII-like_C"/>
    <property type="match status" value="1"/>
</dbReference>
<dbReference type="Gene3D" id="3.40.50.2000">
    <property type="entry name" value="Glycogen Phosphorylase B"/>
    <property type="match status" value="2"/>
</dbReference>
<feature type="compositionally biased region" description="Polar residues" evidence="2">
    <location>
        <begin position="810"/>
        <end position="826"/>
    </location>
</feature>
<evidence type="ECO:0000259" key="3">
    <source>
        <dbReference type="Pfam" id="PF03033"/>
    </source>
</evidence>
<dbReference type="InterPro" id="IPR004276">
    <property type="entry name" value="GlycoTrans_28_N"/>
</dbReference>
<comment type="caution">
    <text evidence="5">The sequence shown here is derived from an EMBL/GenBank/DDBJ whole genome shotgun (WGS) entry which is preliminary data.</text>
</comment>
<keyword evidence="6" id="KW-1185">Reference proteome</keyword>
<dbReference type="CDD" id="cd03784">
    <property type="entry name" value="GT1_Gtf-like"/>
    <property type="match status" value="1"/>
</dbReference>
<evidence type="ECO:0000259" key="4">
    <source>
        <dbReference type="Pfam" id="PF06722"/>
    </source>
</evidence>
<dbReference type="InterPro" id="IPR002213">
    <property type="entry name" value="UDP_glucos_trans"/>
</dbReference>
<sequence>MGETPPLHMQQSPEYTPNSNDNAEDGYVEIGSIQTHPRINFAEYVASGNGLSSRARIDSEGRIIVSLDLKQQLPDLPPDYAPEVQEFGIDKSRWMEHPSMNIVIMIVGSRGDVQPYVALGIRLLKDGHRVRIASHETFRSFVTDAGLEFFDIGGNPQELMSYMVKNPGLMPGIESLTNGDIGRKRKMLSTMIEGCWKACHSPDPHTGRSFAADAIISNPPAFAHIHCAEAMGIPLLLSFSESPTTAFPHPLVNIQNSNAQGGLTNYLSYALADLLTWQGTGDLVNKFRARSLGLPPLSIKSGAGVLDNLKVPWTYCMSSGLVPKPKDWKSHIDIVGFYFLDLATNYTPPDDLAAFLAAGEPPVYIGFGSVVVDDSAAMTNTIFEATQQAGVRALVSAGWGGLGGVAIPSHIFILGNIPHDWLFADGRVSAVVHHGGAGTTAIGLSKGLPTVVVPFFGDQGFWGSMIHKAGAGPEPIPHKTLRIENLRDAIKFAVGPGAKEAARRLATEIRKEDGVNQGAESFYRHLPLNNMRCDLDSSRIAVWWSTEHCLKLSAFSAQTLINAKLLDLKSLDLHRSKEYNTHKPPADPVTGGASAIFWTITHYYAGIAEIFYSPVNGIIHTTTAIPKGVMKIVSSVHEGLYNTPKLYGSEVRPQGKVTDFSSGIKEGGKGLFYGYYDGITGLVREPWKGAQKEGFAGAVKGLEGAVFINATMRPAGGIVGAIAHPIQGAWRSALNSMVKEQDRPHYHTRVDEGLRAVELSTSGERAEVVRMFKEASRKENVVARKKRITEVAEEVMYQSVEEGKKKDGQPESSLTSTPNVASFSTSKETRVDTKDDDRLNAEDASFDRDLELAKRLSLYEQ</sequence>
<feature type="compositionally biased region" description="Polar residues" evidence="2">
    <location>
        <begin position="9"/>
        <end position="21"/>
    </location>
</feature>
<dbReference type="OrthoDB" id="5835829at2759"/>
<evidence type="ECO:0000256" key="1">
    <source>
        <dbReference type="ARBA" id="ARBA00022679"/>
    </source>
</evidence>
<reference evidence="5" key="1">
    <citation type="submission" date="2020-11" db="EMBL/GenBank/DDBJ databases">
        <authorList>
            <consortium name="DOE Joint Genome Institute"/>
            <person name="Ahrendt S."/>
            <person name="Riley R."/>
            <person name="Andreopoulos W."/>
            <person name="Labutti K."/>
            <person name="Pangilinan J."/>
            <person name="Ruiz-Duenas F.J."/>
            <person name="Barrasa J.M."/>
            <person name="Sanchez-Garcia M."/>
            <person name="Camarero S."/>
            <person name="Miyauchi S."/>
            <person name="Serrano A."/>
            <person name="Linde D."/>
            <person name="Babiker R."/>
            <person name="Drula E."/>
            <person name="Ayuso-Fernandez I."/>
            <person name="Pacheco R."/>
            <person name="Padilla G."/>
            <person name="Ferreira P."/>
            <person name="Barriuso J."/>
            <person name="Kellner H."/>
            <person name="Castanera R."/>
            <person name="Alfaro M."/>
            <person name="Ramirez L."/>
            <person name="Pisabarro A.G."/>
            <person name="Kuo A."/>
            <person name="Tritt A."/>
            <person name="Lipzen A."/>
            <person name="He G."/>
            <person name="Yan M."/>
            <person name="Ng V."/>
            <person name="Cullen D."/>
            <person name="Martin F."/>
            <person name="Rosso M.-N."/>
            <person name="Henrissat B."/>
            <person name="Hibbett D."/>
            <person name="Martinez A.T."/>
            <person name="Grigoriev I.V."/>
        </authorList>
    </citation>
    <scope>NUCLEOTIDE SEQUENCE</scope>
    <source>
        <strain evidence="5">AH 40177</strain>
    </source>
</reference>
<name>A0A9P5PJF1_9AGAR</name>
<dbReference type="AlphaFoldDB" id="A0A9P5PJF1"/>
<dbReference type="InterPro" id="IPR050426">
    <property type="entry name" value="Glycosyltransferase_28"/>
</dbReference>
<dbReference type="Proteomes" id="UP000772434">
    <property type="component" value="Unassembled WGS sequence"/>
</dbReference>
<accession>A0A9P5PJF1</accession>